<evidence type="ECO:0000256" key="1">
    <source>
        <dbReference type="ARBA" id="ARBA00004651"/>
    </source>
</evidence>
<evidence type="ECO:0000256" key="7">
    <source>
        <dbReference type="ARBA" id="ARBA00023136"/>
    </source>
</evidence>
<feature type="compositionally biased region" description="Basic and acidic residues" evidence="8">
    <location>
        <begin position="555"/>
        <end position="566"/>
    </location>
</feature>
<evidence type="ECO:0000256" key="2">
    <source>
        <dbReference type="ARBA" id="ARBA00022475"/>
    </source>
</evidence>
<protein>
    <recommendedName>
        <fullName evidence="12">Glycosyltransferase RgtA/B/C/D-like domain-containing protein</fullName>
    </recommendedName>
</protein>
<sequence length="566" mass="60384">MRLPNRVLLAAAAVFLAGLAIHGIARVGYNNSPMRTGLISDSLAYDQLARDLAENGVANAAVFHQSPLFPLLLAEIRRTDRRKGVPAGLLTAQAVLTSLAIALLVPLGFLGFGSLRAGVLAGLVGLFHGPFAYHSLKILPVSLALATQTAALLFLVLASGDDGRKHRTAAALIAGLFAGLAALARAEFVLFVLIATIFLAMRSRSKRTVAAFIIGAALLVLPATLHNYRQGDTVLIASAGGENLFIGNQRGADGGHTPLSPAAPDLFSQRIEAINMAEAAAGKALQPSQVSSYWTGRALDEVTADPSGWLVLLGRKLLLLADPGDPADMYSLALERSLYLPGLYLLFLPAGFVLAAGGIGVAAALRSRQAKPLLLFIGFHAAVLLLFFVSTRLRIPLYLGLALFAGYGLDRLAVRWNKKGGRTGVVVAAALILGLTLAGFVRQAPSDRERVRLAAVLSIEGALDDGLKVLAPALDRDPPNPVAEDQAGWLLQKKRDWSGAEARYRRALATLPDDPRQVQTRSRLARVLELQGRLREAAAEHDRAVSSPFAQPGTHYEREQFRQRVR</sequence>
<keyword evidence="4" id="KW-0808">Transferase</keyword>
<dbReference type="InterPro" id="IPR011990">
    <property type="entry name" value="TPR-like_helical_dom_sf"/>
</dbReference>
<dbReference type="GO" id="GO:0016763">
    <property type="term" value="F:pentosyltransferase activity"/>
    <property type="evidence" value="ECO:0007669"/>
    <property type="project" value="TreeGrafter"/>
</dbReference>
<evidence type="ECO:0000256" key="9">
    <source>
        <dbReference type="SAM" id="Phobius"/>
    </source>
</evidence>
<proteinExistence type="predicted"/>
<dbReference type="PANTHER" id="PTHR33908:SF11">
    <property type="entry name" value="MEMBRANE PROTEIN"/>
    <property type="match status" value="1"/>
</dbReference>
<feature type="transmembrane region" description="Helical" evidence="9">
    <location>
        <begin position="372"/>
        <end position="389"/>
    </location>
</feature>
<evidence type="ECO:0000256" key="5">
    <source>
        <dbReference type="ARBA" id="ARBA00022692"/>
    </source>
</evidence>
<feature type="transmembrane region" description="Helical" evidence="9">
    <location>
        <begin position="343"/>
        <end position="365"/>
    </location>
</feature>
<gene>
    <name evidence="10" type="ORF">IFK94_00800</name>
</gene>
<name>A0A8J6XY60_9BACT</name>
<dbReference type="EMBL" id="JACXWD010000001">
    <property type="protein sequence ID" value="MBD3866639.1"/>
    <property type="molecule type" value="Genomic_DNA"/>
</dbReference>
<keyword evidence="3" id="KW-0328">Glycosyltransferase</keyword>
<evidence type="ECO:0000256" key="3">
    <source>
        <dbReference type="ARBA" id="ARBA00022676"/>
    </source>
</evidence>
<feature type="transmembrane region" description="Helical" evidence="9">
    <location>
        <begin position="208"/>
        <end position="225"/>
    </location>
</feature>
<evidence type="ECO:0000313" key="10">
    <source>
        <dbReference type="EMBL" id="MBD3866639.1"/>
    </source>
</evidence>
<dbReference type="Proteomes" id="UP000648239">
    <property type="component" value="Unassembled WGS sequence"/>
</dbReference>
<evidence type="ECO:0000256" key="4">
    <source>
        <dbReference type="ARBA" id="ARBA00022679"/>
    </source>
</evidence>
<evidence type="ECO:0000313" key="11">
    <source>
        <dbReference type="Proteomes" id="UP000648239"/>
    </source>
</evidence>
<reference evidence="10 11" key="1">
    <citation type="submission" date="2020-08" db="EMBL/GenBank/DDBJ databases">
        <title>Acidobacteriota in marine sediments use diverse sulfur dissimilation pathways.</title>
        <authorList>
            <person name="Wasmund K."/>
        </authorList>
    </citation>
    <scope>NUCLEOTIDE SEQUENCE [LARGE SCALE GENOMIC DNA]</scope>
    <source>
        <strain evidence="10">MAG AM4</strain>
    </source>
</reference>
<accession>A0A8J6XY60</accession>
<keyword evidence="6 9" id="KW-1133">Transmembrane helix</keyword>
<dbReference type="GO" id="GO:0009103">
    <property type="term" value="P:lipopolysaccharide biosynthetic process"/>
    <property type="evidence" value="ECO:0007669"/>
    <property type="project" value="UniProtKB-ARBA"/>
</dbReference>
<feature type="transmembrane region" description="Helical" evidence="9">
    <location>
        <begin position="138"/>
        <end position="158"/>
    </location>
</feature>
<feature type="transmembrane region" description="Helical" evidence="9">
    <location>
        <begin position="87"/>
        <end position="109"/>
    </location>
</feature>
<feature type="transmembrane region" description="Helical" evidence="9">
    <location>
        <begin position="425"/>
        <end position="441"/>
    </location>
</feature>
<feature type="region of interest" description="Disordered" evidence="8">
    <location>
        <begin position="539"/>
        <end position="566"/>
    </location>
</feature>
<keyword evidence="5 9" id="KW-0812">Transmembrane</keyword>
<keyword evidence="7 9" id="KW-0472">Membrane</keyword>
<keyword evidence="2" id="KW-1003">Cell membrane</keyword>
<organism evidence="10 11">
    <name type="scientific">Candidatus Polarisedimenticola svalbardensis</name>
    <dbReference type="NCBI Taxonomy" id="2886004"/>
    <lineage>
        <taxon>Bacteria</taxon>
        <taxon>Pseudomonadati</taxon>
        <taxon>Acidobacteriota</taxon>
        <taxon>Candidatus Polarisedimenticolia</taxon>
        <taxon>Candidatus Polarisedimenticolales</taxon>
        <taxon>Candidatus Polarisedimenticolaceae</taxon>
        <taxon>Candidatus Polarisedimenticola</taxon>
    </lineage>
</organism>
<comment type="subcellular location">
    <subcellularLocation>
        <location evidence="1">Cell membrane</location>
        <topology evidence="1">Multi-pass membrane protein</topology>
    </subcellularLocation>
</comment>
<dbReference type="GO" id="GO:0005886">
    <property type="term" value="C:plasma membrane"/>
    <property type="evidence" value="ECO:0007669"/>
    <property type="project" value="UniProtKB-SubCell"/>
</dbReference>
<dbReference type="AlphaFoldDB" id="A0A8J6XY60"/>
<dbReference type="SUPFAM" id="SSF48452">
    <property type="entry name" value="TPR-like"/>
    <property type="match status" value="1"/>
</dbReference>
<feature type="transmembrane region" description="Helical" evidence="9">
    <location>
        <begin position="115"/>
        <end position="133"/>
    </location>
</feature>
<evidence type="ECO:0000256" key="8">
    <source>
        <dbReference type="SAM" id="MobiDB-lite"/>
    </source>
</evidence>
<dbReference type="PANTHER" id="PTHR33908">
    <property type="entry name" value="MANNOSYLTRANSFERASE YKCB-RELATED"/>
    <property type="match status" value="1"/>
</dbReference>
<comment type="caution">
    <text evidence="10">The sequence shown here is derived from an EMBL/GenBank/DDBJ whole genome shotgun (WGS) entry which is preliminary data.</text>
</comment>
<dbReference type="Gene3D" id="1.25.40.10">
    <property type="entry name" value="Tetratricopeptide repeat domain"/>
    <property type="match status" value="1"/>
</dbReference>
<feature type="transmembrane region" description="Helical" evidence="9">
    <location>
        <begin position="395"/>
        <end position="413"/>
    </location>
</feature>
<evidence type="ECO:0000256" key="6">
    <source>
        <dbReference type="ARBA" id="ARBA00022989"/>
    </source>
</evidence>
<feature type="transmembrane region" description="Helical" evidence="9">
    <location>
        <begin position="170"/>
        <end position="201"/>
    </location>
</feature>
<feature type="transmembrane region" description="Helical" evidence="9">
    <location>
        <begin position="6"/>
        <end position="25"/>
    </location>
</feature>
<evidence type="ECO:0008006" key="12">
    <source>
        <dbReference type="Google" id="ProtNLM"/>
    </source>
</evidence>
<dbReference type="InterPro" id="IPR050297">
    <property type="entry name" value="LipidA_mod_glycosyltrf_83"/>
</dbReference>